<dbReference type="Pfam" id="PF01722">
    <property type="entry name" value="BolA"/>
    <property type="match status" value="1"/>
</dbReference>
<accession>A0ABV8CHL6</accession>
<dbReference type="InterPro" id="IPR050961">
    <property type="entry name" value="BolA/IbaG_stress_morph_reg"/>
</dbReference>
<dbReference type="Proteomes" id="UP001595758">
    <property type="component" value="Unassembled WGS sequence"/>
</dbReference>
<comment type="similarity">
    <text evidence="1 2">Belongs to the BolA/IbaG family.</text>
</comment>
<evidence type="ECO:0000256" key="2">
    <source>
        <dbReference type="RuleBase" id="RU003860"/>
    </source>
</evidence>
<dbReference type="RefSeq" id="WP_382343826.1">
    <property type="nucleotide sequence ID" value="NZ_JBHSAB010000024.1"/>
</dbReference>
<dbReference type="SUPFAM" id="SSF82657">
    <property type="entry name" value="BolA-like"/>
    <property type="match status" value="1"/>
</dbReference>
<evidence type="ECO:0000313" key="4">
    <source>
        <dbReference type="Proteomes" id="UP001595758"/>
    </source>
</evidence>
<dbReference type="Gene3D" id="3.30.300.90">
    <property type="entry name" value="BolA-like"/>
    <property type="match status" value="1"/>
</dbReference>
<proteinExistence type="inferred from homology"/>
<reference evidence="4" key="1">
    <citation type="journal article" date="2019" name="Int. J. Syst. Evol. Microbiol.">
        <title>The Global Catalogue of Microorganisms (GCM) 10K type strain sequencing project: providing services to taxonomists for standard genome sequencing and annotation.</title>
        <authorList>
            <consortium name="The Broad Institute Genomics Platform"/>
            <consortium name="The Broad Institute Genome Sequencing Center for Infectious Disease"/>
            <person name="Wu L."/>
            <person name="Ma J."/>
        </authorList>
    </citation>
    <scope>NUCLEOTIDE SEQUENCE [LARGE SCALE GENOMIC DNA]</scope>
    <source>
        <strain evidence="4">CCUG 59858</strain>
    </source>
</reference>
<evidence type="ECO:0000256" key="1">
    <source>
        <dbReference type="ARBA" id="ARBA00005578"/>
    </source>
</evidence>
<evidence type="ECO:0000313" key="3">
    <source>
        <dbReference type="EMBL" id="MFC3909526.1"/>
    </source>
</evidence>
<dbReference type="EMBL" id="JBHSAB010000024">
    <property type="protein sequence ID" value="MFC3909526.1"/>
    <property type="molecule type" value="Genomic_DNA"/>
</dbReference>
<comment type="caution">
    <text evidence="3">The sequence shown here is derived from an EMBL/GenBank/DDBJ whole genome shotgun (WGS) entry which is preliminary data.</text>
</comment>
<dbReference type="InterPro" id="IPR036065">
    <property type="entry name" value="BolA-like_sf"/>
</dbReference>
<dbReference type="InterPro" id="IPR002634">
    <property type="entry name" value="BolA"/>
</dbReference>
<dbReference type="PIRSF" id="PIRSF003113">
    <property type="entry name" value="BolA"/>
    <property type="match status" value="1"/>
</dbReference>
<keyword evidence="4" id="KW-1185">Reference proteome</keyword>
<gene>
    <name evidence="3" type="ORF">ACFORL_10640</name>
</gene>
<dbReference type="PANTHER" id="PTHR46229:SF2">
    <property type="entry name" value="BOLA-LIKE PROTEIN 1"/>
    <property type="match status" value="1"/>
</dbReference>
<name>A0ABV8CHL6_9GAMM</name>
<dbReference type="PANTHER" id="PTHR46229">
    <property type="entry name" value="BOLA TRANSCRIPTION REGULATOR"/>
    <property type="match status" value="1"/>
</dbReference>
<sequence length="105" mass="12015">MNREQYLTGLLQRTFNPIFLEVINESSLHHVPENSETHFKVTVVSNSFQAKSRIERHRELNKLLADQFDLGLHALSLHLYTPEEWEKAGGKTGQSPVCKGGYRHG</sequence>
<organism evidence="3 4">
    <name type="scientific">Legionella dresdenensis</name>
    <dbReference type="NCBI Taxonomy" id="450200"/>
    <lineage>
        <taxon>Bacteria</taxon>
        <taxon>Pseudomonadati</taxon>
        <taxon>Pseudomonadota</taxon>
        <taxon>Gammaproteobacteria</taxon>
        <taxon>Legionellales</taxon>
        <taxon>Legionellaceae</taxon>
        <taxon>Legionella</taxon>
    </lineage>
</organism>
<protein>
    <submittedName>
        <fullName evidence="3">BolA family protein</fullName>
    </submittedName>
</protein>